<dbReference type="InterPro" id="IPR016187">
    <property type="entry name" value="CTDL_fold"/>
</dbReference>
<dbReference type="CDD" id="cd00037">
    <property type="entry name" value="CLECT"/>
    <property type="match status" value="1"/>
</dbReference>
<feature type="domain" description="C-type lectin" evidence="2">
    <location>
        <begin position="155"/>
        <end position="268"/>
    </location>
</feature>
<accession>A0AAD9MS18</accession>
<dbReference type="InterPro" id="IPR016186">
    <property type="entry name" value="C-type_lectin-like/link_sf"/>
</dbReference>
<sequence>MASYIKVSVAIPDYRSEENRETVWCIGILSSRRMKLLFTWTMSLVWVLIKEPSVKSCSTRDHCKRKQYTAVDGFYHVGKLITRYEDVTLDTCVKSCRKYLECRSFNMKWTDEVKRLGSCELLEDITIATVNNDGIPDDSSTHYYWCPEEMTYYMRAGICVQYALEQSWDTAVYFCRQLFPGAHLIDITSNEKQQVLHLLAVRVSYDKVWLAGRRPPGGLTKEFYWNTTNEPMNYTNWYPDQPRPDTPTSDCIAMTSIENYQWNDIGCQLTNYGTICQW</sequence>
<dbReference type="InterPro" id="IPR050111">
    <property type="entry name" value="C-type_lectin/snaclec_domain"/>
</dbReference>
<organism evidence="3 4">
    <name type="scientific">Paralvinella palmiformis</name>
    <dbReference type="NCBI Taxonomy" id="53620"/>
    <lineage>
        <taxon>Eukaryota</taxon>
        <taxon>Metazoa</taxon>
        <taxon>Spiralia</taxon>
        <taxon>Lophotrochozoa</taxon>
        <taxon>Annelida</taxon>
        <taxon>Polychaeta</taxon>
        <taxon>Sedentaria</taxon>
        <taxon>Canalipalpata</taxon>
        <taxon>Terebellida</taxon>
        <taxon>Terebelliformia</taxon>
        <taxon>Alvinellidae</taxon>
        <taxon>Paralvinella</taxon>
    </lineage>
</organism>
<proteinExistence type="predicted"/>
<evidence type="ECO:0000256" key="1">
    <source>
        <dbReference type="ARBA" id="ARBA00023157"/>
    </source>
</evidence>
<dbReference type="AlphaFoldDB" id="A0AAD9MS18"/>
<evidence type="ECO:0000313" key="3">
    <source>
        <dbReference type="EMBL" id="KAK2142043.1"/>
    </source>
</evidence>
<dbReference type="EMBL" id="JAODUP010001002">
    <property type="protein sequence ID" value="KAK2142043.1"/>
    <property type="molecule type" value="Genomic_DNA"/>
</dbReference>
<dbReference type="Proteomes" id="UP001208570">
    <property type="component" value="Unassembled WGS sequence"/>
</dbReference>
<dbReference type="Gene3D" id="3.10.100.10">
    <property type="entry name" value="Mannose-Binding Protein A, subunit A"/>
    <property type="match status" value="1"/>
</dbReference>
<dbReference type="PROSITE" id="PS00615">
    <property type="entry name" value="C_TYPE_LECTIN_1"/>
    <property type="match status" value="1"/>
</dbReference>
<keyword evidence="4" id="KW-1185">Reference proteome</keyword>
<name>A0AAD9MS18_9ANNE</name>
<evidence type="ECO:0000259" key="2">
    <source>
        <dbReference type="PROSITE" id="PS50041"/>
    </source>
</evidence>
<gene>
    <name evidence="3" type="ORF">LSH36_1002g02020</name>
</gene>
<evidence type="ECO:0000313" key="4">
    <source>
        <dbReference type="Proteomes" id="UP001208570"/>
    </source>
</evidence>
<dbReference type="SMART" id="SM00034">
    <property type="entry name" value="CLECT"/>
    <property type="match status" value="1"/>
</dbReference>
<reference evidence="3" key="1">
    <citation type="journal article" date="2023" name="Mol. Biol. Evol.">
        <title>Third-Generation Sequencing Reveals the Adaptive Role of the Epigenome in Three Deep-Sea Polychaetes.</title>
        <authorList>
            <person name="Perez M."/>
            <person name="Aroh O."/>
            <person name="Sun Y."/>
            <person name="Lan Y."/>
            <person name="Juniper S.K."/>
            <person name="Young C.R."/>
            <person name="Angers B."/>
            <person name="Qian P.Y."/>
        </authorList>
    </citation>
    <scope>NUCLEOTIDE SEQUENCE</scope>
    <source>
        <strain evidence="3">P08H-3</strain>
    </source>
</reference>
<dbReference type="SUPFAM" id="SSF56436">
    <property type="entry name" value="C-type lectin-like"/>
    <property type="match status" value="1"/>
</dbReference>
<dbReference type="PROSITE" id="PS50041">
    <property type="entry name" value="C_TYPE_LECTIN_2"/>
    <property type="match status" value="1"/>
</dbReference>
<dbReference type="InterPro" id="IPR001304">
    <property type="entry name" value="C-type_lectin-like"/>
</dbReference>
<keyword evidence="1" id="KW-1015">Disulfide bond</keyword>
<protein>
    <recommendedName>
        <fullName evidence="2">C-type lectin domain-containing protein</fullName>
    </recommendedName>
</protein>
<dbReference type="PANTHER" id="PTHR22803">
    <property type="entry name" value="MANNOSE, PHOSPHOLIPASE, LECTIN RECEPTOR RELATED"/>
    <property type="match status" value="1"/>
</dbReference>
<comment type="caution">
    <text evidence="3">The sequence shown here is derived from an EMBL/GenBank/DDBJ whole genome shotgun (WGS) entry which is preliminary data.</text>
</comment>
<dbReference type="InterPro" id="IPR018378">
    <property type="entry name" value="C-type_lectin_CS"/>
</dbReference>